<dbReference type="AlphaFoldDB" id="A0AAD3DP59"/>
<sequence length="280" mass="28243">MSLPTPASSALELPDDVEFQLGEFKRLLSELQKALQATHAMVPGPADLSAVAEPLERARLCMALAKTVNSLHHVYLRAHGRDPFAPSSGGASSTISVGRQELDRIRQYDKKLTRAVQDAEVRASRPVLSLNVAAASRFIDAAIPDLTEEQRGALKRAAQAADAKRGGKGGNKKPRSGPGGAGAAGGGASGGTAAPAAAATAAPKPKRKAAATVEVEAERDAVEKGGNNRLEGGPEDSEAAVAAAGREGEGAAGEGGEGGSGGARAAAQQFLASFAAAQGL</sequence>
<keyword evidence="1" id="KW-0539">Nucleus</keyword>
<feature type="region of interest" description="Disordered" evidence="2">
    <location>
        <begin position="153"/>
        <end position="264"/>
    </location>
</feature>
<comment type="caution">
    <text evidence="3">The sequence shown here is derived from an EMBL/GenBank/DDBJ whole genome shotgun (WGS) entry which is preliminary data.</text>
</comment>
<keyword evidence="1" id="KW-0963">Cytoplasm</keyword>
<dbReference type="GO" id="GO:0003677">
    <property type="term" value="F:DNA binding"/>
    <property type="evidence" value="ECO:0007669"/>
    <property type="project" value="UniProtKB-KW"/>
</dbReference>
<evidence type="ECO:0000256" key="2">
    <source>
        <dbReference type="SAM" id="MobiDB-lite"/>
    </source>
</evidence>
<comment type="similarity">
    <text evidence="1">Belongs to the C1D family.</text>
</comment>
<comment type="function">
    <text evidence="1">Plays a role in the recruitment of the exosome to pre-rRNA to mediate the 3'-5' end processing of the 5.8S rRNA.</text>
</comment>
<keyword evidence="1" id="KW-0698">rRNA processing</keyword>
<dbReference type="EMBL" id="BMAR01000008">
    <property type="protein sequence ID" value="GFR44694.1"/>
    <property type="molecule type" value="Genomic_DNA"/>
</dbReference>
<keyword evidence="1" id="KW-0238">DNA-binding</keyword>
<dbReference type="GO" id="GO:0003723">
    <property type="term" value="F:RNA binding"/>
    <property type="evidence" value="ECO:0007669"/>
    <property type="project" value="UniProtKB-UniRule"/>
</dbReference>
<proteinExistence type="inferred from homology"/>
<dbReference type="GO" id="GO:0005730">
    <property type="term" value="C:nucleolus"/>
    <property type="evidence" value="ECO:0007669"/>
    <property type="project" value="UniProtKB-SubCell"/>
</dbReference>
<protein>
    <recommendedName>
        <fullName evidence="1">Nuclear nucleic acid-binding protein C1D</fullName>
    </recommendedName>
</protein>
<feature type="compositionally biased region" description="Gly residues" evidence="2">
    <location>
        <begin position="250"/>
        <end position="262"/>
    </location>
</feature>
<dbReference type="GO" id="GO:0010468">
    <property type="term" value="P:regulation of gene expression"/>
    <property type="evidence" value="ECO:0007669"/>
    <property type="project" value="TreeGrafter"/>
</dbReference>
<evidence type="ECO:0000313" key="4">
    <source>
        <dbReference type="Proteomes" id="UP001054857"/>
    </source>
</evidence>
<keyword evidence="1" id="KW-0694">RNA-binding</keyword>
<feature type="compositionally biased region" description="Basic residues" evidence="2">
    <location>
        <begin position="166"/>
        <end position="175"/>
    </location>
</feature>
<dbReference type="GO" id="GO:0000460">
    <property type="term" value="P:maturation of 5.8S rRNA"/>
    <property type="evidence" value="ECO:0007669"/>
    <property type="project" value="TreeGrafter"/>
</dbReference>
<feature type="compositionally biased region" description="Gly residues" evidence="2">
    <location>
        <begin position="177"/>
        <end position="190"/>
    </location>
</feature>
<gene>
    <name evidence="3" type="ORF">Agub_g5689</name>
</gene>
<organism evidence="3 4">
    <name type="scientific">Astrephomene gubernaculifera</name>
    <dbReference type="NCBI Taxonomy" id="47775"/>
    <lineage>
        <taxon>Eukaryota</taxon>
        <taxon>Viridiplantae</taxon>
        <taxon>Chlorophyta</taxon>
        <taxon>core chlorophytes</taxon>
        <taxon>Chlorophyceae</taxon>
        <taxon>CS clade</taxon>
        <taxon>Chlamydomonadales</taxon>
        <taxon>Astrephomenaceae</taxon>
        <taxon>Astrephomene</taxon>
    </lineage>
</organism>
<dbReference type="PANTHER" id="PTHR15341">
    <property type="entry name" value="SUN-COR STEROID HORMONE RECEPTOR CO-REPRESSOR"/>
    <property type="match status" value="1"/>
</dbReference>
<evidence type="ECO:0000313" key="3">
    <source>
        <dbReference type="EMBL" id="GFR44694.1"/>
    </source>
</evidence>
<dbReference type="Proteomes" id="UP001054857">
    <property type="component" value="Unassembled WGS sequence"/>
</dbReference>
<feature type="compositionally biased region" description="Low complexity" evidence="2">
    <location>
        <begin position="191"/>
        <end position="203"/>
    </location>
</feature>
<keyword evidence="4" id="KW-1185">Reference proteome</keyword>
<accession>A0AAD3DP59</accession>
<name>A0AAD3DP59_9CHLO</name>
<dbReference type="InterPro" id="IPR011082">
    <property type="entry name" value="Exosome-assoc_fac/DNA_repair"/>
</dbReference>
<comment type="subunit">
    <text evidence="1">Monomer and homodimer.</text>
</comment>
<reference evidence="3 4" key="1">
    <citation type="journal article" date="2021" name="Sci. Rep.">
        <title>Genome sequencing of the multicellular alga Astrephomene provides insights into convergent evolution of germ-soma differentiation.</title>
        <authorList>
            <person name="Yamashita S."/>
            <person name="Yamamoto K."/>
            <person name="Matsuzaki R."/>
            <person name="Suzuki S."/>
            <person name="Yamaguchi H."/>
            <person name="Hirooka S."/>
            <person name="Minakuchi Y."/>
            <person name="Miyagishima S."/>
            <person name="Kawachi M."/>
            <person name="Toyoda A."/>
            <person name="Nozaki H."/>
        </authorList>
    </citation>
    <scope>NUCLEOTIDE SEQUENCE [LARGE SCALE GENOMIC DNA]</scope>
    <source>
        <strain evidence="3 4">NIES-4017</strain>
    </source>
</reference>
<dbReference type="GO" id="GO:0000178">
    <property type="term" value="C:exosome (RNase complex)"/>
    <property type="evidence" value="ECO:0007669"/>
    <property type="project" value="TreeGrafter"/>
</dbReference>
<comment type="subcellular location">
    <subcellularLocation>
        <location evidence="1">Cytoplasm</location>
    </subcellularLocation>
    <subcellularLocation>
        <location evidence="1">Nucleus</location>
        <location evidence="1">Nucleolus</location>
    </subcellularLocation>
    <subcellularLocation>
        <location evidence="1">Nucleus</location>
    </subcellularLocation>
</comment>
<dbReference type="PANTHER" id="PTHR15341:SF3">
    <property type="entry name" value="NUCLEAR NUCLEIC ACID-BINDING PROTEIN C1D"/>
    <property type="match status" value="1"/>
</dbReference>
<dbReference type="GO" id="GO:0005737">
    <property type="term" value="C:cytoplasm"/>
    <property type="evidence" value="ECO:0007669"/>
    <property type="project" value="UniProtKB-SubCell"/>
</dbReference>
<evidence type="ECO:0000256" key="1">
    <source>
        <dbReference type="RuleBase" id="RU368003"/>
    </source>
</evidence>